<reference evidence="1 2" key="1">
    <citation type="submission" date="2016-04" db="EMBL/GenBank/DDBJ databases">
        <title>Complete genome sequence of natural rubber-degrading, novel Gram-negative bacterium, Rhizobacter gummiphilus strain NS21.</title>
        <authorList>
            <person name="Tabata M."/>
            <person name="Kasai D."/>
            <person name="Fukuda M."/>
        </authorList>
    </citation>
    <scope>NUCLEOTIDE SEQUENCE [LARGE SCALE GENOMIC DNA]</scope>
    <source>
        <strain evidence="1 2">NS21</strain>
    </source>
</reference>
<name>A0A1W6LFP0_9BURK</name>
<dbReference type="KEGG" id="rgu:A4W93_26155"/>
<protein>
    <submittedName>
        <fullName evidence="1">Uncharacterized protein</fullName>
    </submittedName>
</protein>
<keyword evidence="2" id="KW-1185">Reference proteome</keyword>
<dbReference type="EMBL" id="CP015118">
    <property type="protein sequence ID" value="ARN23102.1"/>
    <property type="molecule type" value="Genomic_DNA"/>
</dbReference>
<evidence type="ECO:0000313" key="2">
    <source>
        <dbReference type="Proteomes" id="UP000193427"/>
    </source>
</evidence>
<dbReference type="RefSeq" id="WP_085753417.1">
    <property type="nucleotide sequence ID" value="NZ_BSPR01000017.1"/>
</dbReference>
<gene>
    <name evidence="1" type="ORF">A4W93_26155</name>
</gene>
<organism evidence="1 2">
    <name type="scientific">Piscinibacter gummiphilus</name>
    <dbReference type="NCBI Taxonomy" id="946333"/>
    <lineage>
        <taxon>Bacteria</taxon>
        <taxon>Pseudomonadati</taxon>
        <taxon>Pseudomonadota</taxon>
        <taxon>Betaproteobacteria</taxon>
        <taxon>Burkholderiales</taxon>
        <taxon>Sphaerotilaceae</taxon>
        <taxon>Piscinibacter</taxon>
    </lineage>
</organism>
<dbReference type="STRING" id="946333.A4W93_26155"/>
<dbReference type="OrthoDB" id="9777400at2"/>
<sequence>MKALWLLAFACGVATAAPFVPTDADEVVERLPSRLVSPAERDQQRALQQRRAAAPAQLPVALQAARAAIDRARRFGDPRELGEAQAALAPWWSLTDPPPAVRLLRATVRQSQHQFDVALRDLDVLAADAPLEQRAQALLTRTAVLQVTGRWAEAEASCRNLDQPTFAALGPAVPVSARVCRAELASLRGATAPAAADLAALSRGTRDEGLRRWVDLVRAELAERSGDPHAGDRYREALGDTPDLYTLAALADWLLARDRPAEVLPLLAGREDADALLLRLAVARVRTRDPAAAATTRLLADRFDAAALREDTTHRREQARFELDVRGDARAALPHAVANWAVQKEPADALLLVRVAAAAREPQAAEPVWRFVREQGLADVRLAAARDGATR</sequence>
<dbReference type="Proteomes" id="UP000193427">
    <property type="component" value="Chromosome"/>
</dbReference>
<accession>A0A1W6LFP0</accession>
<dbReference type="AlphaFoldDB" id="A0A1W6LFP0"/>
<proteinExistence type="predicted"/>
<evidence type="ECO:0000313" key="1">
    <source>
        <dbReference type="EMBL" id="ARN23102.1"/>
    </source>
</evidence>